<dbReference type="InterPro" id="IPR017441">
    <property type="entry name" value="Protein_kinase_ATP_BS"/>
</dbReference>
<evidence type="ECO:0000256" key="3">
    <source>
        <dbReference type="ARBA" id="ARBA00022527"/>
    </source>
</evidence>
<evidence type="ECO:0000256" key="1">
    <source>
        <dbReference type="ARBA" id="ARBA00008874"/>
    </source>
</evidence>
<keyword evidence="4 7" id="KW-0547">Nucleotide-binding</keyword>
<dbReference type="InterPro" id="IPR050629">
    <property type="entry name" value="STE20/SPS1-PAK"/>
</dbReference>
<dbReference type="EC" id="2.7.11.1" evidence="2"/>
<dbReference type="PROSITE" id="PS00107">
    <property type="entry name" value="PROTEIN_KINASE_ATP"/>
    <property type="match status" value="1"/>
</dbReference>
<evidence type="ECO:0000256" key="5">
    <source>
        <dbReference type="ARBA" id="ARBA00022777"/>
    </source>
</evidence>
<dbReference type="Ensembl" id="ENSDCDT00010018803.1">
    <property type="protein sequence ID" value="ENSDCDP00010017743.1"/>
    <property type="gene ID" value="ENSDCDG00010008104.1"/>
</dbReference>
<sequence>MWMMKKMKEFKIQLKDPHQDYDFMEYIGSGTFGTVYKAKICKTGQLAAIKAIRCTSINYIWAVLESTIMNDIHHKNVTRLTGRYYWNEHLYLCMELCGGGDLKSLCKETGPLTEQQVAYVARELLLALDSVHKKGFMHRDVKPGNIFLNDDGEKNATKRVGTARPDRAYNQKCDVWSVGITLIILARGQCPHFYIGPQCVSRLLSNLESQKFKSWSTEFRSFLKAALTKNPEMRPTVEELLQFDFLRNLHIEKSPLKKRIQEYKALKKGHDLNDNKVTGSNLIYYQFAHEKDTE</sequence>
<dbReference type="InterPro" id="IPR008271">
    <property type="entry name" value="Ser/Thr_kinase_AS"/>
</dbReference>
<feature type="binding site" evidence="7">
    <location>
        <position position="50"/>
    </location>
    <ligand>
        <name>ATP</name>
        <dbReference type="ChEBI" id="CHEBI:30616"/>
    </ligand>
</feature>
<dbReference type="PANTHER" id="PTHR48012">
    <property type="entry name" value="STERILE20-LIKE KINASE, ISOFORM B-RELATED"/>
    <property type="match status" value="1"/>
</dbReference>
<dbReference type="Proteomes" id="UP000694580">
    <property type="component" value="Chromosome 5"/>
</dbReference>
<dbReference type="PROSITE" id="PS50011">
    <property type="entry name" value="PROTEIN_KINASE_DOM"/>
    <property type="match status" value="1"/>
</dbReference>
<evidence type="ECO:0000256" key="8">
    <source>
        <dbReference type="RuleBase" id="RU000304"/>
    </source>
</evidence>
<evidence type="ECO:0000256" key="6">
    <source>
        <dbReference type="ARBA" id="ARBA00022840"/>
    </source>
</evidence>
<protein>
    <recommendedName>
        <fullName evidence="2">non-specific serine/threonine protein kinase</fullName>
        <ecNumber evidence="2">2.7.11.1</ecNumber>
    </recommendedName>
</protein>
<comment type="similarity">
    <text evidence="1">Belongs to the protein kinase superfamily. STE Ser/Thr protein kinase family. STE20 subfamily.</text>
</comment>
<reference evidence="10" key="2">
    <citation type="submission" date="2025-08" db="UniProtKB">
        <authorList>
            <consortium name="Ensembl"/>
        </authorList>
    </citation>
    <scope>IDENTIFICATION</scope>
</reference>
<evidence type="ECO:0000256" key="7">
    <source>
        <dbReference type="PROSITE-ProRule" id="PRU10141"/>
    </source>
</evidence>
<dbReference type="GO" id="GO:0005737">
    <property type="term" value="C:cytoplasm"/>
    <property type="evidence" value="ECO:0007669"/>
    <property type="project" value="TreeGrafter"/>
</dbReference>
<keyword evidence="6 7" id="KW-0067">ATP-binding</keyword>
<evidence type="ECO:0000313" key="11">
    <source>
        <dbReference type="Proteomes" id="UP000694580"/>
    </source>
</evidence>
<dbReference type="GO" id="GO:0004674">
    <property type="term" value="F:protein serine/threonine kinase activity"/>
    <property type="evidence" value="ECO:0007669"/>
    <property type="project" value="UniProtKB-KW"/>
</dbReference>
<name>A0AAY4B9U6_9TELE</name>
<reference evidence="10 11" key="1">
    <citation type="submission" date="2020-06" db="EMBL/GenBank/DDBJ databases">
        <authorList>
            <consortium name="Wellcome Sanger Institute Data Sharing"/>
        </authorList>
    </citation>
    <scope>NUCLEOTIDE SEQUENCE [LARGE SCALE GENOMIC DNA]</scope>
</reference>
<evidence type="ECO:0000313" key="10">
    <source>
        <dbReference type="Ensembl" id="ENSDCDP00010017743.1"/>
    </source>
</evidence>
<dbReference type="SMART" id="SM00220">
    <property type="entry name" value="S_TKc"/>
    <property type="match status" value="1"/>
</dbReference>
<organism evidence="10 11">
    <name type="scientific">Denticeps clupeoides</name>
    <name type="common">denticle herring</name>
    <dbReference type="NCBI Taxonomy" id="299321"/>
    <lineage>
        <taxon>Eukaryota</taxon>
        <taxon>Metazoa</taxon>
        <taxon>Chordata</taxon>
        <taxon>Craniata</taxon>
        <taxon>Vertebrata</taxon>
        <taxon>Euteleostomi</taxon>
        <taxon>Actinopterygii</taxon>
        <taxon>Neopterygii</taxon>
        <taxon>Teleostei</taxon>
        <taxon>Clupei</taxon>
        <taxon>Clupeiformes</taxon>
        <taxon>Denticipitoidei</taxon>
        <taxon>Denticipitidae</taxon>
        <taxon>Denticeps</taxon>
    </lineage>
</organism>
<dbReference type="Pfam" id="PF00069">
    <property type="entry name" value="Pkinase"/>
    <property type="match status" value="2"/>
</dbReference>
<evidence type="ECO:0000256" key="4">
    <source>
        <dbReference type="ARBA" id="ARBA00022741"/>
    </source>
</evidence>
<accession>A0AAY4B9U6</accession>
<reference evidence="10" key="3">
    <citation type="submission" date="2025-09" db="UniProtKB">
        <authorList>
            <consortium name="Ensembl"/>
        </authorList>
    </citation>
    <scope>IDENTIFICATION</scope>
</reference>
<dbReference type="AlphaFoldDB" id="A0AAY4B9U6"/>
<keyword evidence="5" id="KW-0418">Kinase</keyword>
<dbReference type="Gene3D" id="1.10.510.10">
    <property type="entry name" value="Transferase(Phosphotransferase) domain 1"/>
    <property type="match status" value="2"/>
</dbReference>
<evidence type="ECO:0000259" key="9">
    <source>
        <dbReference type="PROSITE" id="PS50011"/>
    </source>
</evidence>
<evidence type="ECO:0000256" key="2">
    <source>
        <dbReference type="ARBA" id="ARBA00012513"/>
    </source>
</evidence>
<keyword evidence="3 8" id="KW-0723">Serine/threonine-protein kinase</keyword>
<keyword evidence="5" id="KW-0808">Transferase</keyword>
<proteinExistence type="inferred from homology"/>
<keyword evidence="11" id="KW-1185">Reference proteome</keyword>
<dbReference type="PROSITE" id="PS00108">
    <property type="entry name" value="PROTEIN_KINASE_ST"/>
    <property type="match status" value="1"/>
</dbReference>
<dbReference type="SUPFAM" id="SSF56112">
    <property type="entry name" value="Protein kinase-like (PK-like)"/>
    <property type="match status" value="1"/>
</dbReference>
<dbReference type="GeneTree" id="ENSGT00940000168878"/>
<dbReference type="PANTHER" id="PTHR48012:SF18">
    <property type="entry name" value="HAPPYHOUR, ISOFORM A"/>
    <property type="match status" value="1"/>
</dbReference>
<dbReference type="InterPro" id="IPR011009">
    <property type="entry name" value="Kinase-like_dom_sf"/>
</dbReference>
<dbReference type="GO" id="GO:0005524">
    <property type="term" value="F:ATP binding"/>
    <property type="evidence" value="ECO:0007669"/>
    <property type="project" value="UniProtKB-UniRule"/>
</dbReference>
<feature type="domain" description="Protein kinase" evidence="9">
    <location>
        <begin position="21"/>
        <end position="246"/>
    </location>
</feature>
<dbReference type="InterPro" id="IPR000719">
    <property type="entry name" value="Prot_kinase_dom"/>
</dbReference>